<dbReference type="FunFam" id="3.30.200.20:FF:000039">
    <property type="entry name" value="receptor-like protein kinase FERONIA"/>
    <property type="match status" value="1"/>
</dbReference>
<sequence>MATLRSHHLFLLLLHHVLTVCSTVAAFSPKDNFLINCGANATVTSADGRAFWPDTSGEVSSFVLSPISHDVVQVSSSDVYGSARVFREAAAYRFNIKQKGRHFLRLHFQPIRSSLYDMKSASFSVKANEYTLFHNFSCSRLDLCRSVVVKEYIIEVGLVLKQLSVMVTPSNGSIAFINAIEVVSVPGNLVPSVASPVPPGPGVEISARTGFETAYRINVGGPVLDSRNDTLWRVWEDDRPFLVISASVHSISTDPDSIRYPSEVPQYIAPSLVYATAQEMADANVGNQKFNISWVFNIELGFMYLVRLHFCDFLSKSARNLLFNVYIDNQSVLSSFDISGKKGFLTAYFVDFIVDVQMDSDRRILVQIGPPELMNFPPDAILNGIEIFKLSDSDDNFDVNHMVHSIDVELTKNQKNEALVTASSCFLGLVFLIIIVVVILLCLRGRRNAKKPTLASFPSPIAPTTHMGNSHTKVSTRSYASSGPSLGIGQLLAFSEIQEATKNFDESLVVGIGGFGKVYKGVLENGLVVAVKRGNPRSQQGLVEFRTEIEMLSKLRHRHLVSLIGHCHEANNMVLVYEFMAGGPLRKHLYGSGLPALSWKQRLEICIGAAKGLHYLHTGAAENIIHRDVKTTNILLDENLTAKVADFGLSKMGPTLDQTHVSTAVKGSFGYLDPEYFRRQQLTEKSDVYSFGVVLLEVLCARPAINPALPRDQVNIVEWAMNWQKRGLLEHIIDPHLARTVSPDSLRKFSGTAEKCLAEHGIDRPSIGDVLWNLEYSLQLQETFSGVIGDGSSSNCIPDLREWIPQVDIAQHDVSVSSDATDVATSRVFSQLMNPKGR</sequence>
<dbReference type="FunFam" id="2.60.120.430:FF:000001">
    <property type="entry name" value="Receptor-like protein kinase FERONIA"/>
    <property type="match status" value="1"/>
</dbReference>
<keyword evidence="11" id="KW-0325">Glycoprotein</keyword>
<evidence type="ECO:0000256" key="1">
    <source>
        <dbReference type="ARBA" id="ARBA00004167"/>
    </source>
</evidence>
<gene>
    <name evidence="17" type="ORF">GSMUA_335780.1</name>
</gene>
<dbReference type="Gramene" id="Ma08_t01920.2">
    <property type="protein sequence ID" value="Ma08_p01920.2"/>
    <property type="gene ID" value="Ma08_g01920"/>
</dbReference>
<evidence type="ECO:0000256" key="15">
    <source>
        <dbReference type="SAM" id="SignalP"/>
    </source>
</evidence>
<evidence type="ECO:0000259" key="16">
    <source>
        <dbReference type="PROSITE" id="PS50011"/>
    </source>
</evidence>
<keyword evidence="3" id="KW-0808">Transferase</keyword>
<evidence type="ECO:0000313" key="17">
    <source>
        <dbReference type="EMBL" id="CAG1830324.1"/>
    </source>
</evidence>
<feature type="chain" id="PRO_5033923220" evidence="15">
    <location>
        <begin position="27"/>
        <end position="838"/>
    </location>
</feature>
<dbReference type="InterPro" id="IPR024788">
    <property type="entry name" value="Malectin-like_Carb-bd_dom"/>
</dbReference>
<name>A0A804K1X8_MUSAM</name>
<dbReference type="Gene3D" id="2.60.120.430">
    <property type="entry name" value="Galactose-binding lectin"/>
    <property type="match status" value="2"/>
</dbReference>
<evidence type="ECO:0000256" key="3">
    <source>
        <dbReference type="ARBA" id="ARBA00022679"/>
    </source>
</evidence>
<dbReference type="Gene3D" id="3.30.200.20">
    <property type="entry name" value="Phosphorylase Kinase, domain 1"/>
    <property type="match status" value="1"/>
</dbReference>
<dbReference type="Pfam" id="PF07714">
    <property type="entry name" value="PK_Tyr_Ser-Thr"/>
    <property type="match status" value="1"/>
</dbReference>
<dbReference type="PROSITE" id="PS00107">
    <property type="entry name" value="PROTEIN_KINASE_ATP"/>
    <property type="match status" value="1"/>
</dbReference>
<reference evidence="17" key="1">
    <citation type="submission" date="2021-03" db="EMBL/GenBank/DDBJ databases">
        <authorList>
            <consortium name="Genoscope - CEA"/>
            <person name="William W."/>
        </authorList>
    </citation>
    <scope>NUCLEOTIDE SEQUENCE</scope>
    <source>
        <strain evidence="17">Doubled-haploid Pahang</strain>
    </source>
</reference>
<dbReference type="Gene3D" id="1.10.510.10">
    <property type="entry name" value="Transferase(Phosphotransferase) domain 1"/>
    <property type="match status" value="1"/>
</dbReference>
<organism evidence="18 19">
    <name type="scientific">Musa acuminata subsp. malaccensis</name>
    <name type="common">Wild banana</name>
    <name type="synonym">Musa malaccensis</name>
    <dbReference type="NCBI Taxonomy" id="214687"/>
    <lineage>
        <taxon>Eukaryota</taxon>
        <taxon>Viridiplantae</taxon>
        <taxon>Streptophyta</taxon>
        <taxon>Embryophyta</taxon>
        <taxon>Tracheophyta</taxon>
        <taxon>Spermatophyta</taxon>
        <taxon>Magnoliopsida</taxon>
        <taxon>Liliopsida</taxon>
        <taxon>Zingiberales</taxon>
        <taxon>Musaceae</taxon>
        <taxon>Musa</taxon>
    </lineage>
</organism>
<feature type="compositionally biased region" description="Polar residues" evidence="13">
    <location>
        <begin position="466"/>
        <end position="478"/>
    </location>
</feature>
<dbReference type="PROSITE" id="PS00108">
    <property type="entry name" value="PROTEIN_KINASE_ST"/>
    <property type="match status" value="1"/>
</dbReference>
<comment type="subcellular location">
    <subcellularLocation>
        <location evidence="1">Membrane</location>
        <topology evidence="1">Single-pass membrane protein</topology>
    </subcellularLocation>
</comment>
<dbReference type="CDD" id="cd14066">
    <property type="entry name" value="STKc_IRAK"/>
    <property type="match status" value="1"/>
</dbReference>
<dbReference type="InterPro" id="IPR000719">
    <property type="entry name" value="Prot_kinase_dom"/>
</dbReference>
<keyword evidence="9 14" id="KW-1133">Transmembrane helix</keyword>
<evidence type="ECO:0000256" key="9">
    <source>
        <dbReference type="ARBA" id="ARBA00022989"/>
    </source>
</evidence>
<evidence type="ECO:0000256" key="2">
    <source>
        <dbReference type="ARBA" id="ARBA00022527"/>
    </source>
</evidence>
<dbReference type="InParanoid" id="A0A804K1X8"/>
<dbReference type="PANTHER" id="PTHR47989:SF62">
    <property type="entry name" value="OS05G0423500 PROTEIN"/>
    <property type="match status" value="1"/>
</dbReference>
<evidence type="ECO:0000256" key="8">
    <source>
        <dbReference type="ARBA" id="ARBA00022840"/>
    </source>
</evidence>
<protein>
    <submittedName>
        <fullName evidence="17">(wild Malaysian banana) hypothetical protein</fullName>
    </submittedName>
</protein>
<feature type="signal peptide" evidence="15">
    <location>
        <begin position="1"/>
        <end position="26"/>
    </location>
</feature>
<dbReference type="OMA" id="KNDSLWR"/>
<keyword evidence="10 14" id="KW-0472">Membrane</keyword>
<dbReference type="PANTHER" id="PTHR47989">
    <property type="entry name" value="OS01G0750732 PROTEIN"/>
    <property type="match status" value="1"/>
</dbReference>
<evidence type="ECO:0000256" key="10">
    <source>
        <dbReference type="ARBA" id="ARBA00023136"/>
    </source>
</evidence>
<evidence type="ECO:0000256" key="11">
    <source>
        <dbReference type="ARBA" id="ARBA00023180"/>
    </source>
</evidence>
<reference evidence="18" key="2">
    <citation type="submission" date="2021-05" db="UniProtKB">
        <authorList>
            <consortium name="EnsemblPlants"/>
        </authorList>
    </citation>
    <scope>IDENTIFICATION</scope>
    <source>
        <strain evidence="18">subsp. malaccensis</strain>
    </source>
</reference>
<dbReference type="GO" id="GO:0004672">
    <property type="term" value="F:protein kinase activity"/>
    <property type="evidence" value="ECO:0000318"/>
    <property type="project" value="GO_Central"/>
</dbReference>
<evidence type="ECO:0000256" key="14">
    <source>
        <dbReference type="SAM" id="Phobius"/>
    </source>
</evidence>
<feature type="binding site" evidence="12">
    <location>
        <position position="532"/>
    </location>
    <ligand>
        <name>ATP</name>
        <dbReference type="ChEBI" id="CHEBI:30616"/>
    </ligand>
</feature>
<feature type="domain" description="Protein kinase" evidence="16">
    <location>
        <begin position="504"/>
        <end position="784"/>
    </location>
</feature>
<evidence type="ECO:0000256" key="13">
    <source>
        <dbReference type="SAM" id="MobiDB-lite"/>
    </source>
</evidence>
<keyword evidence="6 12" id="KW-0547">Nucleotide-binding</keyword>
<dbReference type="GO" id="GO:0005886">
    <property type="term" value="C:plasma membrane"/>
    <property type="evidence" value="ECO:0000318"/>
    <property type="project" value="GO_Central"/>
</dbReference>
<feature type="region of interest" description="Disordered" evidence="13">
    <location>
        <begin position="454"/>
        <end position="478"/>
    </location>
</feature>
<keyword evidence="7" id="KW-0418">Kinase</keyword>
<dbReference type="InterPro" id="IPR008271">
    <property type="entry name" value="Ser/Thr_kinase_AS"/>
</dbReference>
<dbReference type="EMBL" id="HG996472">
    <property type="protein sequence ID" value="CAG1830324.1"/>
    <property type="molecule type" value="Genomic_DNA"/>
</dbReference>
<dbReference type="InterPro" id="IPR011009">
    <property type="entry name" value="Kinase-like_dom_sf"/>
</dbReference>
<accession>A0A804K1X8</accession>
<keyword evidence="4 14" id="KW-0812">Transmembrane</keyword>
<keyword evidence="8 12" id="KW-0067">ATP-binding</keyword>
<evidence type="ECO:0000256" key="7">
    <source>
        <dbReference type="ARBA" id="ARBA00022777"/>
    </source>
</evidence>
<keyword evidence="2" id="KW-0723">Serine/threonine-protein kinase</keyword>
<dbReference type="FunFam" id="1.10.510.10:FF:000058">
    <property type="entry name" value="Receptor-like protein kinase FERONIA"/>
    <property type="match status" value="1"/>
</dbReference>
<keyword evidence="19" id="KW-1185">Reference proteome</keyword>
<evidence type="ECO:0000256" key="5">
    <source>
        <dbReference type="ARBA" id="ARBA00022729"/>
    </source>
</evidence>
<dbReference type="SMART" id="SM00220">
    <property type="entry name" value="S_TKc"/>
    <property type="match status" value="1"/>
</dbReference>
<dbReference type="Proteomes" id="UP000012960">
    <property type="component" value="Unplaced"/>
</dbReference>
<dbReference type="OrthoDB" id="4062651at2759"/>
<dbReference type="Pfam" id="PF12819">
    <property type="entry name" value="Malectin_like"/>
    <property type="match status" value="1"/>
</dbReference>
<evidence type="ECO:0000256" key="6">
    <source>
        <dbReference type="ARBA" id="ARBA00022741"/>
    </source>
</evidence>
<dbReference type="Gramene" id="Ma08_t01920.1">
    <property type="protein sequence ID" value="Ma08_p01920.1"/>
    <property type="gene ID" value="Ma08_g01920"/>
</dbReference>
<feature type="transmembrane region" description="Helical" evidence="14">
    <location>
        <begin position="418"/>
        <end position="443"/>
    </location>
</feature>
<dbReference type="KEGG" id="mus:103994058"/>
<dbReference type="FunFam" id="2.60.120.430:FF:000003">
    <property type="entry name" value="FERONIA receptor-like kinase"/>
    <property type="match status" value="1"/>
</dbReference>
<dbReference type="SUPFAM" id="SSF56112">
    <property type="entry name" value="Protein kinase-like (PK-like)"/>
    <property type="match status" value="1"/>
</dbReference>
<evidence type="ECO:0000313" key="18">
    <source>
        <dbReference type="EnsemblPlants" id="Ma08_p01920.1"/>
    </source>
</evidence>
<dbReference type="EnsemblPlants" id="Ma08_t01920.2">
    <property type="protein sequence ID" value="Ma08_p01920.2"/>
    <property type="gene ID" value="Ma08_g01920"/>
</dbReference>
<dbReference type="EnsemblPlants" id="Ma08_t01920.1">
    <property type="protein sequence ID" value="Ma08_p01920.1"/>
    <property type="gene ID" value="Ma08_g01920"/>
</dbReference>
<dbReference type="AlphaFoldDB" id="A0A804K1X8"/>
<dbReference type="InterPro" id="IPR001245">
    <property type="entry name" value="Ser-Thr/Tyr_kinase_cat_dom"/>
</dbReference>
<dbReference type="PROSITE" id="PS50011">
    <property type="entry name" value="PROTEIN_KINASE_DOM"/>
    <property type="match status" value="1"/>
</dbReference>
<evidence type="ECO:0000256" key="12">
    <source>
        <dbReference type="PROSITE-ProRule" id="PRU10141"/>
    </source>
</evidence>
<evidence type="ECO:0000313" key="19">
    <source>
        <dbReference type="Proteomes" id="UP000012960"/>
    </source>
</evidence>
<evidence type="ECO:0000256" key="4">
    <source>
        <dbReference type="ARBA" id="ARBA00022692"/>
    </source>
</evidence>
<proteinExistence type="predicted"/>
<keyword evidence="5 15" id="KW-0732">Signal</keyword>
<dbReference type="GO" id="GO:0004674">
    <property type="term" value="F:protein serine/threonine kinase activity"/>
    <property type="evidence" value="ECO:0007669"/>
    <property type="project" value="UniProtKB-KW"/>
</dbReference>
<dbReference type="InterPro" id="IPR017441">
    <property type="entry name" value="Protein_kinase_ATP_BS"/>
</dbReference>
<dbReference type="GO" id="GO:0005524">
    <property type="term" value="F:ATP binding"/>
    <property type="evidence" value="ECO:0007669"/>
    <property type="project" value="UniProtKB-UniRule"/>
</dbReference>